<dbReference type="GO" id="GO:0006355">
    <property type="term" value="P:regulation of DNA-templated transcription"/>
    <property type="evidence" value="ECO:0007669"/>
    <property type="project" value="InterPro"/>
</dbReference>
<evidence type="ECO:0000256" key="1">
    <source>
        <dbReference type="PROSITE-ProRule" id="PRU00094"/>
    </source>
</evidence>
<dbReference type="CDD" id="cd00202">
    <property type="entry name" value="ZnF_GATA"/>
    <property type="match status" value="1"/>
</dbReference>
<sequence>MSLIHTPIMNDRLNNIDNPNHHMRSHSYTELLQEARKSVVTRHINKRSYSDDLSSTPRKRSRTAPPSPPYESFNVTCATTTNNSQSPLPELHPTRLSSFDQHNNTLAANPGSARSRSLSPGKRFVNPLSPSNSPKSSPVIISAPPPLETKAPEQEQEQEEEEKIRLPSIAAALNSAPITPRAPIKLKPITPTVSLDYFDTYKPNDENWRYELLDKITKESRAFNINQYNYLNKYATRAASTSSTVTSSATRDSSVVTTNTSATTSITSPSKPNFDSRISSKLINNKTTLLPKMNYDERKINFPYESNYTYLNQTYLNDVKMYPEYLELAQSLIQLSRRPEQSISSSPTESNIKTVETPLPTPRTINRTVPKTQQQQQLPQLSPIDFATTATTVQPHAYGEYNSYNLATSPVISSYVTQPTSYYPTPTTATSLPPISSIKTTMMTQQQQQQHKMVPLTPPSSSPSAKPKSDILKSPSSKHQQHHYHHHHHNTPRVCISCGSDQSPCWRPSWSIKEGQLCNSCGLRYKKTSARCLNSQCKKIPAKGEWALMQSKGMVQFGDGIDGYSCLECGWRVEVKK</sequence>
<protein>
    <submittedName>
        <fullName evidence="4">ASH1</fullName>
    </submittedName>
</protein>
<feature type="region of interest" description="Disordered" evidence="2">
    <location>
        <begin position="341"/>
        <end position="363"/>
    </location>
</feature>
<evidence type="ECO:0000313" key="4">
    <source>
        <dbReference type="EMBL" id="KAG7664825.1"/>
    </source>
</evidence>
<dbReference type="RefSeq" id="XP_049265057.1">
    <property type="nucleotide sequence ID" value="XM_049405316.1"/>
</dbReference>
<evidence type="ECO:0000313" key="5">
    <source>
        <dbReference type="Proteomes" id="UP000694255"/>
    </source>
</evidence>
<proteinExistence type="predicted"/>
<keyword evidence="1" id="KW-0863">Zinc-finger</keyword>
<feature type="region of interest" description="Disordered" evidence="2">
    <location>
        <begin position="441"/>
        <end position="486"/>
    </location>
</feature>
<dbReference type="Proteomes" id="UP000694255">
    <property type="component" value="Unassembled WGS sequence"/>
</dbReference>
<keyword evidence="5" id="KW-1185">Reference proteome</keyword>
<dbReference type="GO" id="GO:0043565">
    <property type="term" value="F:sequence-specific DNA binding"/>
    <property type="evidence" value="ECO:0007669"/>
    <property type="project" value="InterPro"/>
</dbReference>
<keyword evidence="1" id="KW-0479">Metal-binding</keyword>
<evidence type="ECO:0000256" key="2">
    <source>
        <dbReference type="SAM" id="MobiDB-lite"/>
    </source>
</evidence>
<feature type="compositionally biased region" description="Polar residues" evidence="2">
    <location>
        <begin position="95"/>
        <end position="118"/>
    </location>
</feature>
<dbReference type="InterPro" id="IPR000679">
    <property type="entry name" value="Znf_GATA"/>
</dbReference>
<feature type="domain" description="GATA-type" evidence="3">
    <location>
        <begin position="489"/>
        <end position="526"/>
    </location>
</feature>
<feature type="compositionally biased region" description="Polar residues" evidence="2">
    <location>
        <begin position="341"/>
        <end position="354"/>
    </location>
</feature>
<dbReference type="PROSITE" id="PS50114">
    <property type="entry name" value="GATA_ZN_FINGER_2"/>
    <property type="match status" value="1"/>
</dbReference>
<feature type="region of interest" description="Disordered" evidence="2">
    <location>
        <begin position="41"/>
        <end position="163"/>
    </location>
</feature>
<reference evidence="4 5" key="1">
    <citation type="journal article" date="2021" name="DNA Res.">
        <title>Genome analysis of Candida subhashii reveals its hybrid nature and dual mitochondrial genome conformations.</title>
        <authorList>
            <person name="Mixao V."/>
            <person name="Hegedusova E."/>
            <person name="Saus E."/>
            <person name="Pryszcz L.P."/>
            <person name="Cillingova A."/>
            <person name="Nosek J."/>
            <person name="Gabaldon T."/>
        </authorList>
    </citation>
    <scope>NUCLEOTIDE SEQUENCE [LARGE SCALE GENOMIC DNA]</scope>
    <source>
        <strain evidence="4 5">CBS 10753</strain>
    </source>
</reference>
<dbReference type="GeneID" id="73468443"/>
<feature type="compositionally biased region" description="Polar residues" evidence="2">
    <location>
        <begin position="73"/>
        <end position="87"/>
    </location>
</feature>
<evidence type="ECO:0000259" key="3">
    <source>
        <dbReference type="PROSITE" id="PS50114"/>
    </source>
</evidence>
<dbReference type="SMART" id="SM00401">
    <property type="entry name" value="ZnF_GATA"/>
    <property type="match status" value="1"/>
</dbReference>
<dbReference type="GO" id="GO:0008270">
    <property type="term" value="F:zinc ion binding"/>
    <property type="evidence" value="ECO:0007669"/>
    <property type="project" value="UniProtKB-KW"/>
</dbReference>
<dbReference type="EMBL" id="JAGSYN010000063">
    <property type="protein sequence ID" value="KAG7664825.1"/>
    <property type="molecule type" value="Genomic_DNA"/>
</dbReference>
<accession>A0A8J5R224</accession>
<organism evidence="4 5">
    <name type="scientific">[Candida] subhashii</name>
    <dbReference type="NCBI Taxonomy" id="561895"/>
    <lineage>
        <taxon>Eukaryota</taxon>
        <taxon>Fungi</taxon>
        <taxon>Dikarya</taxon>
        <taxon>Ascomycota</taxon>
        <taxon>Saccharomycotina</taxon>
        <taxon>Pichiomycetes</taxon>
        <taxon>Debaryomycetaceae</taxon>
        <taxon>Spathaspora</taxon>
    </lineage>
</organism>
<dbReference type="OrthoDB" id="2162994at2759"/>
<comment type="caution">
    <text evidence="4">The sequence shown here is derived from an EMBL/GenBank/DDBJ whole genome shotgun (WGS) entry which is preliminary data.</text>
</comment>
<dbReference type="Pfam" id="PF00320">
    <property type="entry name" value="GATA"/>
    <property type="match status" value="1"/>
</dbReference>
<feature type="compositionally biased region" description="Low complexity" evidence="2">
    <location>
        <begin position="125"/>
        <end position="142"/>
    </location>
</feature>
<feature type="compositionally biased region" description="Low complexity" evidence="2">
    <location>
        <begin position="441"/>
        <end position="450"/>
    </location>
</feature>
<gene>
    <name evidence="4" type="ORF">J8A68_001642</name>
</gene>
<keyword evidence="1" id="KW-0862">Zinc</keyword>
<dbReference type="AlphaFoldDB" id="A0A8J5R224"/>
<name>A0A8J5R224_9ASCO</name>